<evidence type="ECO:0000256" key="1">
    <source>
        <dbReference type="ARBA" id="ARBA00006739"/>
    </source>
</evidence>
<dbReference type="SUPFAM" id="SSF53448">
    <property type="entry name" value="Nucleotide-diphospho-sugar transferases"/>
    <property type="match status" value="1"/>
</dbReference>
<proteinExistence type="inferred from homology"/>
<accession>A0ABN6VUR3</accession>
<dbReference type="CDD" id="cd04186">
    <property type="entry name" value="GT_2_like_c"/>
    <property type="match status" value="1"/>
</dbReference>
<name>A0ABN6VUR3_9BACT</name>
<dbReference type="InterPro" id="IPR001173">
    <property type="entry name" value="Glyco_trans_2-like"/>
</dbReference>
<dbReference type="RefSeq" id="WP_282001782.1">
    <property type="nucleotide sequence ID" value="NZ_AP027151.1"/>
</dbReference>
<dbReference type="InterPro" id="IPR029044">
    <property type="entry name" value="Nucleotide-diphossugar_trans"/>
</dbReference>
<dbReference type="EMBL" id="AP027151">
    <property type="protein sequence ID" value="BDV41760.1"/>
    <property type="molecule type" value="Genomic_DNA"/>
</dbReference>
<evidence type="ECO:0000313" key="6">
    <source>
        <dbReference type="Proteomes" id="UP001317705"/>
    </source>
</evidence>
<evidence type="ECO:0000313" key="5">
    <source>
        <dbReference type="EMBL" id="BDV41760.1"/>
    </source>
</evidence>
<organism evidence="5 6">
    <name type="scientific">Geotalea uraniireducens</name>
    <dbReference type="NCBI Taxonomy" id="351604"/>
    <lineage>
        <taxon>Bacteria</taxon>
        <taxon>Pseudomonadati</taxon>
        <taxon>Thermodesulfobacteriota</taxon>
        <taxon>Desulfuromonadia</taxon>
        <taxon>Geobacterales</taxon>
        <taxon>Geobacteraceae</taxon>
        <taxon>Geotalea</taxon>
    </lineage>
</organism>
<keyword evidence="2" id="KW-0328">Glycosyltransferase</keyword>
<feature type="domain" description="Glycosyltransferase 2-like" evidence="4">
    <location>
        <begin position="10"/>
        <end position="174"/>
    </location>
</feature>
<dbReference type="PANTHER" id="PTHR43179">
    <property type="entry name" value="RHAMNOSYLTRANSFERASE WBBL"/>
    <property type="match status" value="1"/>
</dbReference>
<gene>
    <name evidence="5" type="ORF">GURASL_06830</name>
</gene>
<sequence length="301" mass="33336">MRVSEPLVQIILLNWNGWRDTVECVESCQKLSYPNFRIVVVDNGSTDGSEEILRKRFPTVELIQTGANLGFAGGNNAGIRHALSSGAEYVWLLNNDTVVAPDALTELVRVAESDPRAGMVGSKIVYHDDTGLLWFAGAVLDPEQPHRPYHQGLRQRDAGQNDRVAETGYVTGCSLLARKEMMAEVGLLDDGLFLYFEDVDWSARAVCVGWKLLYAPASVVRHKESVSSGGAASPRLVYYTARNRLYFVRRNFPAKLWAALCYDLFEHVLVNLKKGRLACARAGLRGILDFLRGKAGPLPEP</sequence>
<dbReference type="Gene3D" id="3.90.550.10">
    <property type="entry name" value="Spore Coat Polysaccharide Biosynthesis Protein SpsA, Chain A"/>
    <property type="match status" value="1"/>
</dbReference>
<evidence type="ECO:0000256" key="2">
    <source>
        <dbReference type="ARBA" id="ARBA00022676"/>
    </source>
</evidence>
<dbReference type="GO" id="GO:0016740">
    <property type="term" value="F:transferase activity"/>
    <property type="evidence" value="ECO:0007669"/>
    <property type="project" value="UniProtKB-KW"/>
</dbReference>
<comment type="similarity">
    <text evidence="1">Belongs to the glycosyltransferase 2 family.</text>
</comment>
<evidence type="ECO:0000256" key="3">
    <source>
        <dbReference type="ARBA" id="ARBA00022679"/>
    </source>
</evidence>
<dbReference type="PANTHER" id="PTHR43179:SF12">
    <property type="entry name" value="GALACTOFURANOSYLTRANSFERASE GLFT2"/>
    <property type="match status" value="1"/>
</dbReference>
<dbReference type="Pfam" id="PF00535">
    <property type="entry name" value="Glycos_transf_2"/>
    <property type="match status" value="1"/>
</dbReference>
<evidence type="ECO:0000259" key="4">
    <source>
        <dbReference type="Pfam" id="PF00535"/>
    </source>
</evidence>
<keyword evidence="3 5" id="KW-0808">Transferase</keyword>
<dbReference type="Proteomes" id="UP001317705">
    <property type="component" value="Chromosome"/>
</dbReference>
<keyword evidence="6" id="KW-1185">Reference proteome</keyword>
<protein>
    <submittedName>
        <fullName evidence="5">Glycosyl transferase</fullName>
    </submittedName>
</protein>
<reference evidence="5 6" key="1">
    <citation type="submission" date="2022-12" db="EMBL/GenBank/DDBJ databases">
        <title>Polyphasic characterization of Geotalea uranireducens NIT-SL11 newly isolated from a complex of sewage sludge and microbially reduced graphene oxide.</title>
        <authorList>
            <person name="Xie L."/>
            <person name="Yoshida N."/>
            <person name="Meng L."/>
        </authorList>
    </citation>
    <scope>NUCLEOTIDE SEQUENCE [LARGE SCALE GENOMIC DNA]</scope>
    <source>
        <strain evidence="5 6">NIT-SL11</strain>
    </source>
</reference>